<dbReference type="RefSeq" id="WP_125943277.1">
    <property type="nucleotide sequence ID" value="NZ_PXZH01000002.1"/>
</dbReference>
<dbReference type="CDD" id="cd18131">
    <property type="entry name" value="ASADH_C_bac_euk_like"/>
    <property type="match status" value="1"/>
</dbReference>
<dbReference type="InterPro" id="IPR012280">
    <property type="entry name" value="Semialdhyde_DH_dimer_dom"/>
</dbReference>
<dbReference type="GO" id="GO:0009097">
    <property type="term" value="P:isoleucine biosynthetic process"/>
    <property type="evidence" value="ECO:0007669"/>
    <property type="project" value="UniProtKB-UniRule"/>
</dbReference>
<keyword evidence="7 15" id="KW-0028">Amino-acid biosynthesis</keyword>
<dbReference type="GO" id="GO:0071266">
    <property type="term" value="P:'de novo' L-methionine biosynthetic process"/>
    <property type="evidence" value="ECO:0007669"/>
    <property type="project" value="UniProtKB-UniRule"/>
</dbReference>
<comment type="caution">
    <text evidence="18">The sequence shown here is derived from an EMBL/GenBank/DDBJ whole genome shotgun (WGS) entry which is preliminary data.</text>
</comment>
<dbReference type="GO" id="GO:0051287">
    <property type="term" value="F:NAD binding"/>
    <property type="evidence" value="ECO:0007669"/>
    <property type="project" value="InterPro"/>
</dbReference>
<dbReference type="Pfam" id="PF02774">
    <property type="entry name" value="Semialdhyde_dhC"/>
    <property type="match status" value="1"/>
</dbReference>
<dbReference type="UniPathway" id="UPA00034">
    <property type="reaction ID" value="UER00016"/>
</dbReference>
<keyword evidence="11 15" id="KW-0560">Oxidoreductase</keyword>
<evidence type="ECO:0000256" key="10">
    <source>
        <dbReference type="ARBA" id="ARBA00022915"/>
    </source>
</evidence>
<evidence type="ECO:0000256" key="7">
    <source>
        <dbReference type="ARBA" id="ARBA00022605"/>
    </source>
</evidence>
<dbReference type="GO" id="GO:0009089">
    <property type="term" value="P:lysine biosynthetic process via diaminopimelate"/>
    <property type="evidence" value="ECO:0007669"/>
    <property type="project" value="UniProtKB-UniRule"/>
</dbReference>
<organism evidence="18 19">
    <name type="scientific">Vagococcus humatus</name>
    <dbReference type="NCBI Taxonomy" id="1889241"/>
    <lineage>
        <taxon>Bacteria</taxon>
        <taxon>Bacillati</taxon>
        <taxon>Bacillota</taxon>
        <taxon>Bacilli</taxon>
        <taxon>Lactobacillales</taxon>
        <taxon>Enterococcaceae</taxon>
        <taxon>Vagococcus</taxon>
    </lineage>
</organism>
<keyword evidence="19" id="KW-1185">Reference proteome</keyword>
<dbReference type="Pfam" id="PF01118">
    <property type="entry name" value="Semialdhyde_dh"/>
    <property type="match status" value="1"/>
</dbReference>
<keyword evidence="13 15" id="KW-0486">Methionine biosynthesis</keyword>
<comment type="similarity">
    <text evidence="4 15">Belongs to the aspartate-semialdehyde dehydrogenase family.</text>
</comment>
<evidence type="ECO:0000256" key="8">
    <source>
        <dbReference type="ARBA" id="ARBA00022697"/>
    </source>
</evidence>
<dbReference type="Proteomes" id="UP000277864">
    <property type="component" value="Unassembled WGS sequence"/>
</dbReference>
<comment type="pathway">
    <text evidence="2 15">Amino-acid biosynthesis; L-lysine biosynthesis via DAP pathway; (S)-tetrahydrodipicolinate from L-aspartate: step 2/4.</text>
</comment>
<evidence type="ECO:0000256" key="14">
    <source>
        <dbReference type="ARBA" id="ARBA00047891"/>
    </source>
</evidence>
<dbReference type="OrthoDB" id="9805684at2"/>
<comment type="pathway">
    <text evidence="1 15">Amino-acid biosynthesis; L-methionine biosynthesis via de novo pathway; L-homoserine from L-aspartate: step 2/3.</text>
</comment>
<sequence length="337" mass="37384">MKTCRLAILGVTGAVGQEMLSILSEKKWPSNNLRIFASAKSAGKKFPFRETELVVEQLTPDSFNEIEVVLSALDNDVAQRFIPIAVEKGCLVIDNSSLYRLNQQVPLVIPEINPEDISSQNGVIANPNCSTIIALMAIAPLHACYPIQSMIVSTYQAVSGAGIKGMEELTTQTHDLQMNKIPQPAIFPRQIAYNLIPQIGSFDEEGNTSEELKLQNESRKILHHQDLQVICTCVRVPVIRSHSESITLFFEQDLDVSQVKVILSHAKGVKVVDDPLNYEYPTPLDTSNQDLIYVGRIRKQPIGNQTAISFWCCGDQLRKGAATNSIQILESYLKDYA</sequence>
<dbReference type="InterPro" id="IPR000534">
    <property type="entry name" value="Semialdehyde_DH_NAD-bd"/>
</dbReference>
<feature type="binding site" evidence="15">
    <location>
        <begin position="159"/>
        <end position="160"/>
    </location>
    <ligand>
        <name>NADP(+)</name>
        <dbReference type="ChEBI" id="CHEBI:58349"/>
    </ligand>
</feature>
<evidence type="ECO:0000256" key="16">
    <source>
        <dbReference type="PIRSR" id="PIRSR000148-1"/>
    </source>
</evidence>
<comment type="pathway">
    <text evidence="3 15">Amino-acid biosynthesis; L-threonine biosynthesis; L-threonine from L-aspartate: step 2/5.</text>
</comment>
<dbReference type="Gene3D" id="3.30.360.10">
    <property type="entry name" value="Dihydrodipicolinate Reductase, domain 2"/>
    <property type="match status" value="1"/>
</dbReference>
<name>A0A429Z6N7_9ENTE</name>
<dbReference type="EC" id="1.2.1.11" evidence="6 15"/>
<dbReference type="EMBL" id="PXZH01000002">
    <property type="protein sequence ID" value="RST89344.1"/>
    <property type="molecule type" value="Genomic_DNA"/>
</dbReference>
<feature type="binding site" evidence="15">
    <location>
        <begin position="12"/>
        <end position="15"/>
    </location>
    <ligand>
        <name>NADP(+)</name>
        <dbReference type="ChEBI" id="CHEBI:58349"/>
    </ligand>
</feature>
<dbReference type="UniPathway" id="UPA00050">
    <property type="reaction ID" value="UER00463"/>
</dbReference>
<feature type="binding site" evidence="15">
    <location>
        <position position="100"/>
    </location>
    <ligand>
        <name>phosphate</name>
        <dbReference type="ChEBI" id="CHEBI:43474"/>
    </ligand>
</feature>
<feature type="active site" description="Acyl-thioester intermediate" evidence="15 16">
    <location>
        <position position="129"/>
    </location>
</feature>
<reference evidence="18 19" key="1">
    <citation type="submission" date="2018-03" db="EMBL/GenBank/DDBJ databases">
        <authorList>
            <person name="Gulvik C.A."/>
        </authorList>
    </citation>
    <scope>NUCLEOTIDE SEQUENCE [LARGE SCALE GENOMIC DNA]</scope>
    <source>
        <strain evidence="18 19">JCM 31581</strain>
    </source>
</reference>
<dbReference type="InterPro" id="IPR005986">
    <property type="entry name" value="Asp_semialdehyde_DH_beta"/>
</dbReference>
<keyword evidence="10 15" id="KW-0220">Diaminopimelate biosynthesis</keyword>
<comment type="caution">
    <text evidence="15">Lacks conserved residue(s) required for the propagation of feature annotation.</text>
</comment>
<dbReference type="InterPro" id="IPR036291">
    <property type="entry name" value="NAD(P)-bd_dom_sf"/>
</dbReference>
<comment type="function">
    <text evidence="15">Catalyzes the NADPH-dependent formation of L-aspartate-semialdehyde (L-ASA) by the reductive dephosphorylation of L-aspartyl-4-phosphate.</text>
</comment>
<dbReference type="PANTHER" id="PTHR46278">
    <property type="entry name" value="DEHYDROGENASE, PUTATIVE-RELATED"/>
    <property type="match status" value="1"/>
</dbReference>
<evidence type="ECO:0000256" key="4">
    <source>
        <dbReference type="ARBA" id="ARBA00010584"/>
    </source>
</evidence>
<evidence type="ECO:0000256" key="5">
    <source>
        <dbReference type="ARBA" id="ARBA00011738"/>
    </source>
</evidence>
<dbReference type="GO" id="GO:0046983">
    <property type="term" value="F:protein dimerization activity"/>
    <property type="evidence" value="ECO:0007669"/>
    <property type="project" value="InterPro"/>
</dbReference>
<keyword evidence="8 15" id="KW-0791">Threonine biosynthesis</keyword>
<feature type="active site" description="Proton acceptor" evidence="15 16">
    <location>
        <position position="242"/>
    </location>
</feature>
<accession>A0A429Z6N7</accession>
<dbReference type="HAMAP" id="MF_02121">
    <property type="entry name" value="ASADH"/>
    <property type="match status" value="1"/>
</dbReference>
<dbReference type="Gene3D" id="3.40.50.720">
    <property type="entry name" value="NAD(P)-binding Rossmann-like Domain"/>
    <property type="match status" value="1"/>
</dbReference>
<evidence type="ECO:0000256" key="9">
    <source>
        <dbReference type="ARBA" id="ARBA00022857"/>
    </source>
</evidence>
<dbReference type="SMART" id="SM00859">
    <property type="entry name" value="Semialdhyde_dh"/>
    <property type="match status" value="1"/>
</dbReference>
<evidence type="ECO:0000313" key="19">
    <source>
        <dbReference type="Proteomes" id="UP000277864"/>
    </source>
</evidence>
<evidence type="ECO:0000256" key="3">
    <source>
        <dbReference type="ARBA" id="ARBA00005097"/>
    </source>
</evidence>
<dbReference type="NCBIfam" id="NF011456">
    <property type="entry name" value="PRK14874.1"/>
    <property type="match status" value="1"/>
</dbReference>
<evidence type="ECO:0000256" key="12">
    <source>
        <dbReference type="ARBA" id="ARBA00023154"/>
    </source>
</evidence>
<dbReference type="InterPro" id="IPR012080">
    <property type="entry name" value="Asp_semialdehyde_DH"/>
</dbReference>
<dbReference type="NCBIfam" id="TIGR01296">
    <property type="entry name" value="asd_B"/>
    <property type="match status" value="1"/>
</dbReference>
<dbReference type="PIRSF" id="PIRSF000148">
    <property type="entry name" value="ASA_dh"/>
    <property type="match status" value="1"/>
</dbReference>
<gene>
    <name evidence="15" type="primary">asd</name>
    <name evidence="18" type="ORF">C7P63_06105</name>
</gene>
<dbReference type="CDD" id="cd02316">
    <property type="entry name" value="VcASADH2_like_N"/>
    <property type="match status" value="1"/>
</dbReference>
<evidence type="ECO:0000259" key="17">
    <source>
        <dbReference type="SMART" id="SM00859"/>
    </source>
</evidence>
<feature type="binding site" evidence="15">
    <location>
        <position position="316"/>
    </location>
    <ligand>
        <name>NADP(+)</name>
        <dbReference type="ChEBI" id="CHEBI:58349"/>
    </ligand>
</feature>
<protein>
    <recommendedName>
        <fullName evidence="6 15">Aspartate-semialdehyde dehydrogenase</fullName>
        <shortName evidence="15">ASA dehydrogenase</shortName>
        <shortName evidence="15">ASADH</shortName>
        <ecNumber evidence="6 15">1.2.1.11</ecNumber>
    </recommendedName>
    <alternativeName>
        <fullName evidence="15">Aspartate-beta-semialdehyde dehydrogenase</fullName>
    </alternativeName>
</protein>
<dbReference type="UniPathway" id="UPA00051">
    <property type="reaction ID" value="UER00464"/>
</dbReference>
<evidence type="ECO:0000256" key="11">
    <source>
        <dbReference type="ARBA" id="ARBA00023002"/>
    </source>
</evidence>
<keyword evidence="9 15" id="KW-0521">NADP</keyword>
<dbReference type="GO" id="GO:0050661">
    <property type="term" value="F:NADP binding"/>
    <property type="evidence" value="ECO:0007669"/>
    <property type="project" value="UniProtKB-UniRule"/>
</dbReference>
<evidence type="ECO:0000256" key="6">
    <source>
        <dbReference type="ARBA" id="ARBA00013120"/>
    </source>
</evidence>
<comment type="catalytic activity">
    <reaction evidence="14 15">
        <text>L-aspartate 4-semialdehyde + phosphate + NADP(+) = 4-phospho-L-aspartate + NADPH + H(+)</text>
        <dbReference type="Rhea" id="RHEA:24284"/>
        <dbReference type="ChEBI" id="CHEBI:15378"/>
        <dbReference type="ChEBI" id="CHEBI:43474"/>
        <dbReference type="ChEBI" id="CHEBI:57535"/>
        <dbReference type="ChEBI" id="CHEBI:57783"/>
        <dbReference type="ChEBI" id="CHEBI:58349"/>
        <dbReference type="ChEBI" id="CHEBI:537519"/>
        <dbReference type="EC" id="1.2.1.11"/>
    </reaction>
</comment>
<evidence type="ECO:0000256" key="15">
    <source>
        <dbReference type="HAMAP-Rule" id="MF_02121"/>
    </source>
</evidence>
<evidence type="ECO:0000313" key="18">
    <source>
        <dbReference type="EMBL" id="RST89344.1"/>
    </source>
</evidence>
<dbReference type="GO" id="GO:0019877">
    <property type="term" value="P:diaminopimelate biosynthetic process"/>
    <property type="evidence" value="ECO:0007669"/>
    <property type="project" value="UniProtKB-UniRule"/>
</dbReference>
<dbReference type="AlphaFoldDB" id="A0A429Z6N7"/>
<feature type="domain" description="Semialdehyde dehydrogenase NAD-binding" evidence="17">
    <location>
        <begin position="5"/>
        <end position="120"/>
    </location>
</feature>
<dbReference type="GO" id="GO:0009088">
    <property type="term" value="P:threonine biosynthetic process"/>
    <property type="evidence" value="ECO:0007669"/>
    <property type="project" value="UniProtKB-UniRule"/>
</dbReference>
<feature type="binding site" evidence="15">
    <location>
        <begin position="40"/>
        <end position="41"/>
    </location>
    <ligand>
        <name>NADP(+)</name>
        <dbReference type="ChEBI" id="CHEBI:58349"/>
    </ligand>
</feature>
<feature type="binding site" evidence="15">
    <location>
        <position position="156"/>
    </location>
    <ligand>
        <name>substrate</name>
    </ligand>
</feature>
<proteinExistence type="inferred from homology"/>
<evidence type="ECO:0000256" key="2">
    <source>
        <dbReference type="ARBA" id="ARBA00005076"/>
    </source>
</evidence>
<feature type="binding site" evidence="15">
    <location>
        <position position="235"/>
    </location>
    <ligand>
        <name>substrate</name>
    </ligand>
</feature>
<dbReference type="SUPFAM" id="SSF51735">
    <property type="entry name" value="NAD(P)-binding Rossmann-fold domains"/>
    <property type="match status" value="1"/>
</dbReference>
<evidence type="ECO:0000256" key="13">
    <source>
        <dbReference type="ARBA" id="ARBA00023167"/>
    </source>
</evidence>
<evidence type="ECO:0000256" key="1">
    <source>
        <dbReference type="ARBA" id="ARBA00005021"/>
    </source>
</evidence>
<comment type="subunit">
    <text evidence="5 15">Homodimer.</text>
</comment>
<dbReference type="SUPFAM" id="SSF55347">
    <property type="entry name" value="Glyceraldehyde-3-phosphate dehydrogenase-like, C-terminal domain"/>
    <property type="match status" value="1"/>
</dbReference>
<dbReference type="GO" id="GO:0004073">
    <property type="term" value="F:aspartate-semialdehyde dehydrogenase activity"/>
    <property type="evidence" value="ECO:0007669"/>
    <property type="project" value="UniProtKB-UniRule"/>
</dbReference>
<dbReference type="PANTHER" id="PTHR46278:SF2">
    <property type="entry name" value="ASPARTATE-SEMIALDEHYDE DEHYDROGENASE"/>
    <property type="match status" value="1"/>
</dbReference>
<keyword evidence="12 15" id="KW-0457">Lysine biosynthesis</keyword>